<dbReference type="EMBL" id="LPWH01000066">
    <property type="protein sequence ID" value="POR01497.1"/>
    <property type="molecule type" value="Genomic_DNA"/>
</dbReference>
<organism evidence="2 3">
    <name type="scientific">Alkalispirochaeta sphaeroplastigenens</name>
    <dbReference type="NCBI Taxonomy" id="1187066"/>
    <lineage>
        <taxon>Bacteria</taxon>
        <taxon>Pseudomonadati</taxon>
        <taxon>Spirochaetota</taxon>
        <taxon>Spirochaetia</taxon>
        <taxon>Spirochaetales</taxon>
        <taxon>Spirochaetaceae</taxon>
        <taxon>Alkalispirochaeta</taxon>
    </lineage>
</organism>
<evidence type="ECO:0000313" key="2">
    <source>
        <dbReference type="EMBL" id="POR01497.1"/>
    </source>
</evidence>
<evidence type="ECO:0000313" key="3">
    <source>
        <dbReference type="Proteomes" id="UP000237350"/>
    </source>
</evidence>
<evidence type="ECO:0000256" key="1">
    <source>
        <dbReference type="SAM" id="MobiDB-lite"/>
    </source>
</evidence>
<protein>
    <submittedName>
        <fullName evidence="2">Uncharacterized protein</fullName>
    </submittedName>
</protein>
<comment type="caution">
    <text evidence="2">The sequence shown here is derived from an EMBL/GenBank/DDBJ whole genome shotgun (WGS) entry which is preliminary data.</text>
</comment>
<gene>
    <name evidence="2" type="ORF">AU468_08005</name>
</gene>
<sequence length="60" mass="6825">MEKGKYKTREKKERMIALPLENMPCRVFPSCRSVLAGNHSPGFSSRPVLDNRQGAIQNYS</sequence>
<reference evidence="3" key="1">
    <citation type="submission" date="2015-12" db="EMBL/GenBank/DDBJ databases">
        <authorList>
            <person name="Lodha T.D."/>
            <person name="Chintalapati S."/>
            <person name="Chintalapati V.R."/>
            <person name="Sravanthi T."/>
        </authorList>
    </citation>
    <scope>NUCLEOTIDE SEQUENCE [LARGE SCALE GENOMIC DNA]</scope>
    <source>
        <strain evidence="3">JC133</strain>
    </source>
</reference>
<proteinExistence type="predicted"/>
<accession>A0A2S4JPM5</accession>
<name>A0A2S4JPM5_9SPIO</name>
<dbReference type="AlphaFoldDB" id="A0A2S4JPM5"/>
<dbReference type="Proteomes" id="UP000237350">
    <property type="component" value="Unassembled WGS sequence"/>
</dbReference>
<keyword evidence="3" id="KW-1185">Reference proteome</keyword>
<feature type="region of interest" description="Disordered" evidence="1">
    <location>
        <begin position="39"/>
        <end position="60"/>
    </location>
</feature>